<evidence type="ECO:0000313" key="3">
    <source>
        <dbReference type="Proteomes" id="UP001501758"/>
    </source>
</evidence>
<dbReference type="Proteomes" id="UP001501758">
    <property type="component" value="Unassembled WGS sequence"/>
</dbReference>
<accession>A0ABP3U965</accession>
<gene>
    <name evidence="2" type="ORF">GCM10009430_35580</name>
</gene>
<feature type="chain" id="PRO_5046846829" evidence="1">
    <location>
        <begin position="19"/>
        <end position="250"/>
    </location>
</feature>
<dbReference type="EMBL" id="BAAAGE010000003">
    <property type="protein sequence ID" value="GAA0727468.1"/>
    <property type="molecule type" value="Genomic_DNA"/>
</dbReference>
<name>A0ABP3U965_9FLAO</name>
<reference evidence="3" key="1">
    <citation type="journal article" date="2019" name="Int. J. Syst. Evol. Microbiol.">
        <title>The Global Catalogue of Microorganisms (GCM) 10K type strain sequencing project: providing services to taxonomists for standard genome sequencing and annotation.</title>
        <authorList>
            <consortium name="The Broad Institute Genomics Platform"/>
            <consortium name="The Broad Institute Genome Sequencing Center for Infectious Disease"/>
            <person name="Wu L."/>
            <person name="Ma J."/>
        </authorList>
    </citation>
    <scope>NUCLEOTIDE SEQUENCE [LARGE SCALE GENOMIC DNA]</scope>
    <source>
        <strain evidence="3">JCM 15974</strain>
    </source>
</reference>
<comment type="caution">
    <text evidence="2">The sequence shown here is derived from an EMBL/GenBank/DDBJ whole genome shotgun (WGS) entry which is preliminary data.</text>
</comment>
<dbReference type="RefSeq" id="WP_343913608.1">
    <property type="nucleotide sequence ID" value="NZ_BAAAGE010000003.1"/>
</dbReference>
<evidence type="ECO:0000313" key="2">
    <source>
        <dbReference type="EMBL" id="GAA0727468.1"/>
    </source>
</evidence>
<proteinExistence type="predicted"/>
<sequence>MKSSLFFVLLFISISAYNQDIEDLSPNRYRFKYKSKVFKGTRLQITEQLRTIKNGPKFSGIPEEIQTGINELFKDAKSQAFPRVYKRKAIVFLDALYDYEEFVIMYNGALYDVVEKLKRDMKRIDFKLERQFIKAKTSVDRIKKTDSTNIKEIEFLSSERQKSLIRLASHRWMKKKFDTYKGINVVENPDELITEFKKAQAGYVFSIYKKKSVDQIKRYLENEIIDFYYKKAIVEINPEKLDLQYINKYN</sequence>
<keyword evidence="1" id="KW-0732">Signal</keyword>
<evidence type="ECO:0000256" key="1">
    <source>
        <dbReference type="SAM" id="SignalP"/>
    </source>
</evidence>
<keyword evidence="3" id="KW-1185">Reference proteome</keyword>
<feature type="signal peptide" evidence="1">
    <location>
        <begin position="1"/>
        <end position="18"/>
    </location>
</feature>
<organism evidence="2 3">
    <name type="scientific">Aquimarina litoralis</name>
    <dbReference type="NCBI Taxonomy" id="584605"/>
    <lineage>
        <taxon>Bacteria</taxon>
        <taxon>Pseudomonadati</taxon>
        <taxon>Bacteroidota</taxon>
        <taxon>Flavobacteriia</taxon>
        <taxon>Flavobacteriales</taxon>
        <taxon>Flavobacteriaceae</taxon>
        <taxon>Aquimarina</taxon>
    </lineage>
</organism>
<protein>
    <submittedName>
        <fullName evidence="2">Uncharacterized protein</fullName>
    </submittedName>
</protein>